<evidence type="ECO:0000313" key="3">
    <source>
        <dbReference type="Proteomes" id="UP000007177"/>
    </source>
</evidence>
<dbReference type="Proteomes" id="UP000007177">
    <property type="component" value="Chromosome"/>
</dbReference>
<proteinExistence type="predicted"/>
<protein>
    <recommendedName>
        <fullName evidence="1">PucR C-terminal helix-turn-helix domain-containing protein</fullName>
    </recommendedName>
</protein>
<dbReference type="eggNOG" id="COG2508">
    <property type="taxonomic scope" value="Bacteria"/>
</dbReference>
<dbReference type="Pfam" id="PF13556">
    <property type="entry name" value="HTH_30"/>
    <property type="match status" value="1"/>
</dbReference>
<accession>H6LB71</accession>
<dbReference type="AlphaFoldDB" id="H6LB71"/>
<reference evidence="2 3" key="2">
    <citation type="journal article" date="2012" name="PLoS ONE">
        <title>An ancient pathway combining carbon dioxide fixation with the generation and utilization of a sodium ion gradient for ATP synthesis.</title>
        <authorList>
            <person name="Poehlein A."/>
            <person name="Schmidt S."/>
            <person name="Kaster A.K."/>
            <person name="Goenrich M."/>
            <person name="Vollmers J."/>
            <person name="Thurmer A."/>
            <person name="Bertsch J."/>
            <person name="Schuchmann K."/>
            <person name="Voigt B."/>
            <person name="Hecker M."/>
            <person name="Daniel R."/>
            <person name="Thauer R.K."/>
            <person name="Gottschalk G."/>
            <person name="Muller V."/>
        </authorList>
    </citation>
    <scope>NUCLEOTIDE SEQUENCE [LARGE SCALE GENOMIC DNA]</scope>
    <source>
        <strain evidence="3">ATCC 29683 / DSM 1030 / JCM 2381 / KCTC 1655 / WB1</strain>
    </source>
</reference>
<dbReference type="InterPro" id="IPR051448">
    <property type="entry name" value="CdaR-like_regulators"/>
</dbReference>
<sequence>MKLNLSIIYDELSSCRCEMRAKEKIDMDLDGFQILPKDNGEALSKNYLYLSDLASFKRVQSVSKAVNFLIYGADSLELLSEPVTCNCLFLKDASLAEALTELSAIFERYQKWDAQLCQALLNQNSVENIFHLCAGFLKNPIAYFDIHYVLIFLAGQLPPDIKNTSWEETVTKGYASIENYQRDESKKVIDFCKKYHQPYAFESSFYGNRETKVVSFLFYGDKILGNLSSTDILTPLTKGQLSLIYHMQKILEKVLSREYAASFWEDSENNLFLSKIIEGFEVRQDVLYHFLAQKNWQNHGFFRLVLFIGQDDTGIEPFTVHHATNNIGRYFKDAMIMTYHNEILAIIHDDSFQIPENLKIYLQKVQLQCAVSFTFFDFLDLRIAYRQCREALASAKAMNLGNPLFFQDQYSKVLLDNLVKNVELRCFCDLRLIDIFEKKNNGIEWIRSLHCYLMAGRNISVAAKMLSVHRNTMSYRIAQVGEMIGCDLAELDEKSAFILNFTCLILMNGFD</sequence>
<dbReference type="RefSeq" id="WP_014355226.1">
    <property type="nucleotide sequence ID" value="NC_016894.1"/>
</dbReference>
<evidence type="ECO:0000313" key="2">
    <source>
        <dbReference type="EMBL" id="AFA47623.1"/>
    </source>
</evidence>
<dbReference type="STRING" id="931626.Awo_c08320"/>
<dbReference type="KEGG" id="awo:Awo_c08320"/>
<gene>
    <name evidence="2" type="ordered locus">Awo_c08320</name>
</gene>
<dbReference type="EMBL" id="CP002987">
    <property type="protein sequence ID" value="AFA47623.1"/>
    <property type="molecule type" value="Genomic_DNA"/>
</dbReference>
<dbReference type="InterPro" id="IPR025736">
    <property type="entry name" value="PucR_C-HTH_dom"/>
</dbReference>
<name>H6LB71_ACEWD</name>
<keyword evidence="3" id="KW-1185">Reference proteome</keyword>
<dbReference type="InterPro" id="IPR042070">
    <property type="entry name" value="PucR_C-HTH_sf"/>
</dbReference>
<feature type="domain" description="PucR C-terminal helix-turn-helix" evidence="1">
    <location>
        <begin position="446"/>
        <end position="496"/>
    </location>
</feature>
<organism evidence="2 3">
    <name type="scientific">Acetobacterium woodii (strain ATCC 29683 / DSM 1030 / JCM 2381 / KCTC 1655 / WB1)</name>
    <dbReference type="NCBI Taxonomy" id="931626"/>
    <lineage>
        <taxon>Bacteria</taxon>
        <taxon>Bacillati</taxon>
        <taxon>Bacillota</taxon>
        <taxon>Clostridia</taxon>
        <taxon>Eubacteriales</taxon>
        <taxon>Eubacteriaceae</taxon>
        <taxon>Acetobacterium</taxon>
    </lineage>
</organism>
<evidence type="ECO:0000259" key="1">
    <source>
        <dbReference type="Pfam" id="PF13556"/>
    </source>
</evidence>
<reference evidence="3" key="1">
    <citation type="submission" date="2011-07" db="EMBL/GenBank/DDBJ databases">
        <title>Complete genome sequence of Acetobacterium woodii.</title>
        <authorList>
            <person name="Poehlein A."/>
            <person name="Schmidt S."/>
            <person name="Kaster A.-K."/>
            <person name="Goenrich M."/>
            <person name="Vollmers J."/>
            <person name="Thuermer A."/>
            <person name="Gottschalk G."/>
            <person name="Thauer R.K."/>
            <person name="Daniel R."/>
            <person name="Mueller V."/>
        </authorList>
    </citation>
    <scope>NUCLEOTIDE SEQUENCE [LARGE SCALE GENOMIC DNA]</scope>
    <source>
        <strain evidence="3">ATCC 29683 / DSM 1030 / JCM 2381 / KCTC 1655 / WB1</strain>
    </source>
</reference>
<dbReference type="Gene3D" id="1.10.10.2840">
    <property type="entry name" value="PucR C-terminal helix-turn-helix domain"/>
    <property type="match status" value="1"/>
</dbReference>
<dbReference type="HOGENOM" id="CLU_531878_0_0_9"/>
<dbReference type="PANTHER" id="PTHR33744">
    <property type="entry name" value="CARBOHYDRATE DIACID REGULATOR"/>
    <property type="match status" value="1"/>
</dbReference>